<dbReference type="OrthoDB" id="10257561at2759"/>
<keyword evidence="17" id="KW-1185">Reference proteome</keyword>
<comment type="subunit">
    <text evidence="14">Component of the signal peptidase complex (SPC) composed of a catalytic subunit SEC11 and three accessory subunits SPC1, SPC2 and SPC3. The complex induces a local thinning of the ER membrane which is used to measure the length of the signal peptide (SP) h-region of protein substrates. This ensures the selectivity of the complex towards h-regions shorter than 18-20 amino acids. SPC associates with the translocon complex.</text>
</comment>
<evidence type="ECO:0000256" key="14">
    <source>
        <dbReference type="ARBA" id="ARBA00047037"/>
    </source>
</evidence>
<proteinExistence type="inferred from homology"/>
<evidence type="ECO:0000256" key="13">
    <source>
        <dbReference type="ARBA" id="ARBA00045533"/>
    </source>
</evidence>
<evidence type="ECO:0000313" key="16">
    <source>
        <dbReference type="EMBL" id="OBA25763.1"/>
    </source>
</evidence>
<sequence length="185" mass="21425">MNIRKELVQLIQVCSVFSGAFMFWNLLGLVCNTPSPITVVISGSMEPAFQRGDILFLYNRMNINSKTGLEIQNVGDIVVYNLDNREVPIVHRVIHEYQVESKQRNAKKQDAPKHKQYLLTKGDNNNIHDVSLYGRGKKYLNTERDILGTVKFYIPQLGYLTIWINENPKFQKLFYVVLLLISLYE</sequence>
<dbReference type="NCBIfam" id="TIGR02228">
    <property type="entry name" value="sigpep_I_arch"/>
    <property type="match status" value="1"/>
</dbReference>
<dbReference type="InterPro" id="IPR019756">
    <property type="entry name" value="Pept_S26A_signal_pept_1_Ser-AS"/>
</dbReference>
<organism evidence="16 17">
    <name type="scientific">Hanseniaspora valbyensis NRRL Y-1626</name>
    <dbReference type="NCBI Taxonomy" id="766949"/>
    <lineage>
        <taxon>Eukaryota</taxon>
        <taxon>Fungi</taxon>
        <taxon>Dikarya</taxon>
        <taxon>Ascomycota</taxon>
        <taxon>Saccharomycotina</taxon>
        <taxon>Saccharomycetes</taxon>
        <taxon>Saccharomycodales</taxon>
        <taxon>Saccharomycodaceae</taxon>
        <taxon>Hanseniaspora</taxon>
    </lineage>
</organism>
<comment type="similarity">
    <text evidence="3 15">Belongs to the peptidase S26B family.</text>
</comment>
<dbReference type="InterPro" id="IPR001733">
    <property type="entry name" value="Peptidase_S26B"/>
</dbReference>
<gene>
    <name evidence="16" type="ORF">HANVADRAFT_26402</name>
</gene>
<evidence type="ECO:0000256" key="6">
    <source>
        <dbReference type="ARBA" id="ARBA00022670"/>
    </source>
</evidence>
<dbReference type="Proteomes" id="UP000092321">
    <property type="component" value="Unassembled WGS sequence"/>
</dbReference>
<dbReference type="AlphaFoldDB" id="A0A1B7TAL6"/>
<evidence type="ECO:0000256" key="5">
    <source>
        <dbReference type="ARBA" id="ARBA00019685"/>
    </source>
</evidence>
<comment type="subcellular location">
    <subcellularLocation>
        <location evidence="2">Endoplasmic reticulum membrane</location>
        <topology evidence="2">Single-pass type II membrane protein</topology>
    </subcellularLocation>
</comment>
<reference evidence="17" key="1">
    <citation type="journal article" date="2016" name="Proc. Natl. Acad. Sci. U.S.A.">
        <title>Comparative genomics of biotechnologically important yeasts.</title>
        <authorList>
            <person name="Riley R."/>
            <person name="Haridas S."/>
            <person name="Wolfe K.H."/>
            <person name="Lopes M.R."/>
            <person name="Hittinger C.T."/>
            <person name="Goeker M."/>
            <person name="Salamov A.A."/>
            <person name="Wisecaver J.H."/>
            <person name="Long T.M."/>
            <person name="Calvey C.H."/>
            <person name="Aerts A.L."/>
            <person name="Barry K.W."/>
            <person name="Choi C."/>
            <person name="Clum A."/>
            <person name="Coughlan A.Y."/>
            <person name="Deshpande S."/>
            <person name="Douglass A.P."/>
            <person name="Hanson S.J."/>
            <person name="Klenk H.-P."/>
            <person name="LaButti K.M."/>
            <person name="Lapidus A."/>
            <person name="Lindquist E.A."/>
            <person name="Lipzen A.M."/>
            <person name="Meier-Kolthoff J.P."/>
            <person name="Ohm R.A."/>
            <person name="Otillar R.P."/>
            <person name="Pangilinan J.L."/>
            <person name="Peng Y."/>
            <person name="Rokas A."/>
            <person name="Rosa C.A."/>
            <person name="Scheuner C."/>
            <person name="Sibirny A.A."/>
            <person name="Slot J.C."/>
            <person name="Stielow J.B."/>
            <person name="Sun H."/>
            <person name="Kurtzman C.P."/>
            <person name="Blackwell M."/>
            <person name="Grigoriev I.V."/>
            <person name="Jeffries T.W."/>
        </authorList>
    </citation>
    <scope>NUCLEOTIDE SEQUENCE [LARGE SCALE GENOMIC DNA]</scope>
    <source>
        <strain evidence="17">NRRL Y-1626</strain>
    </source>
</reference>
<evidence type="ECO:0000256" key="1">
    <source>
        <dbReference type="ARBA" id="ARBA00000677"/>
    </source>
</evidence>
<evidence type="ECO:0000256" key="4">
    <source>
        <dbReference type="ARBA" id="ARBA00013208"/>
    </source>
</evidence>
<dbReference type="Gene3D" id="2.10.109.10">
    <property type="entry name" value="Umud Fragment, subunit A"/>
    <property type="match status" value="1"/>
</dbReference>
<dbReference type="InterPro" id="IPR036286">
    <property type="entry name" value="LexA/Signal_pep-like_sf"/>
</dbReference>
<keyword evidence="7 15" id="KW-0812">Transmembrane</keyword>
<evidence type="ECO:0000256" key="2">
    <source>
        <dbReference type="ARBA" id="ARBA00004648"/>
    </source>
</evidence>
<evidence type="ECO:0000256" key="15">
    <source>
        <dbReference type="RuleBase" id="RU362047"/>
    </source>
</evidence>
<name>A0A1B7TAL6_9ASCO</name>
<feature type="transmembrane region" description="Helical" evidence="15">
    <location>
        <begin position="7"/>
        <end position="27"/>
    </location>
</feature>
<dbReference type="InterPro" id="IPR019533">
    <property type="entry name" value="Peptidase_S26"/>
</dbReference>
<keyword evidence="11 15" id="KW-1133">Transmembrane helix</keyword>
<evidence type="ECO:0000256" key="10">
    <source>
        <dbReference type="ARBA" id="ARBA00022968"/>
    </source>
</evidence>
<dbReference type="PRINTS" id="PR00728">
    <property type="entry name" value="SIGNALPTASE"/>
</dbReference>
<evidence type="ECO:0000256" key="11">
    <source>
        <dbReference type="ARBA" id="ARBA00022989"/>
    </source>
</evidence>
<comment type="function">
    <text evidence="13">Catalytic component of the signal peptidase complex (SPC) which catalyzes the cleavage of N-terminal signal sequences from nascent proteins as they are translocated into the lumen of the endoplasmic reticulum. Specifically cleaves N-terminal signal peptides that contain a hydrophobic alpha-helix (h-region) shorter than 18-20 amino acids.</text>
</comment>
<dbReference type="GO" id="GO:0005787">
    <property type="term" value="C:signal peptidase complex"/>
    <property type="evidence" value="ECO:0007669"/>
    <property type="project" value="TreeGrafter"/>
</dbReference>
<evidence type="ECO:0000256" key="7">
    <source>
        <dbReference type="ARBA" id="ARBA00022692"/>
    </source>
</evidence>
<dbReference type="GO" id="GO:0009003">
    <property type="term" value="F:signal peptidase activity"/>
    <property type="evidence" value="ECO:0007669"/>
    <property type="project" value="UniProtKB-EC"/>
</dbReference>
<evidence type="ECO:0000256" key="9">
    <source>
        <dbReference type="ARBA" id="ARBA00022824"/>
    </source>
</evidence>
<comment type="catalytic activity">
    <reaction evidence="1 15">
        <text>Cleavage of hydrophobic, N-terminal signal or leader sequences from secreted and periplasmic proteins.</text>
        <dbReference type="EC" id="3.4.21.89"/>
    </reaction>
</comment>
<dbReference type="EMBL" id="LXPE01000046">
    <property type="protein sequence ID" value="OBA25763.1"/>
    <property type="molecule type" value="Genomic_DNA"/>
</dbReference>
<dbReference type="GO" id="GO:0004252">
    <property type="term" value="F:serine-type endopeptidase activity"/>
    <property type="evidence" value="ECO:0007669"/>
    <property type="project" value="InterPro"/>
</dbReference>
<protein>
    <recommendedName>
        <fullName evidence="5 15">Signal peptidase complex catalytic subunit SEC11</fullName>
        <ecNumber evidence="4 15">3.4.21.89</ecNumber>
    </recommendedName>
</protein>
<keyword evidence="10 15" id="KW-0735">Signal-anchor</keyword>
<keyword evidence="12 15" id="KW-0472">Membrane</keyword>
<evidence type="ECO:0000256" key="12">
    <source>
        <dbReference type="ARBA" id="ARBA00023136"/>
    </source>
</evidence>
<keyword evidence="8 15" id="KW-0378">Hydrolase</keyword>
<dbReference type="GO" id="GO:0006465">
    <property type="term" value="P:signal peptide processing"/>
    <property type="evidence" value="ECO:0007669"/>
    <property type="project" value="UniProtKB-UniRule"/>
</dbReference>
<evidence type="ECO:0000256" key="8">
    <source>
        <dbReference type="ARBA" id="ARBA00022801"/>
    </source>
</evidence>
<keyword evidence="9 15" id="KW-0256">Endoplasmic reticulum</keyword>
<dbReference type="PANTHER" id="PTHR10806:SF6">
    <property type="entry name" value="SIGNAL PEPTIDASE COMPLEX CATALYTIC SUBUNIT SEC11"/>
    <property type="match status" value="1"/>
</dbReference>
<accession>A0A1B7TAL6</accession>
<dbReference type="CDD" id="cd06530">
    <property type="entry name" value="S26_SPase_I"/>
    <property type="match status" value="1"/>
</dbReference>
<evidence type="ECO:0000313" key="17">
    <source>
        <dbReference type="Proteomes" id="UP000092321"/>
    </source>
</evidence>
<keyword evidence="6 15" id="KW-0645">Protease</keyword>
<comment type="caution">
    <text evidence="16">The sequence shown here is derived from an EMBL/GenBank/DDBJ whole genome shotgun (WGS) entry which is preliminary data.</text>
</comment>
<dbReference type="PANTHER" id="PTHR10806">
    <property type="entry name" value="SIGNAL PEPTIDASE COMPLEX CATALYTIC SUBUNIT SEC11"/>
    <property type="match status" value="1"/>
</dbReference>
<evidence type="ECO:0000256" key="3">
    <source>
        <dbReference type="ARBA" id="ARBA00011035"/>
    </source>
</evidence>
<dbReference type="EC" id="3.4.21.89" evidence="4 15"/>
<dbReference type="SUPFAM" id="SSF51306">
    <property type="entry name" value="LexA/Signal peptidase"/>
    <property type="match status" value="1"/>
</dbReference>
<dbReference type="PROSITE" id="PS00501">
    <property type="entry name" value="SPASE_I_1"/>
    <property type="match status" value="1"/>
</dbReference>